<evidence type="ECO:0000313" key="2">
    <source>
        <dbReference type="Proteomes" id="UP001642360"/>
    </source>
</evidence>
<reference evidence="1 2" key="1">
    <citation type="submission" date="2024-02" db="EMBL/GenBank/DDBJ databases">
        <authorList>
            <person name="Vignale AGUSTIN F."/>
            <person name="Sosa J E."/>
            <person name="Modenutti C."/>
        </authorList>
    </citation>
    <scope>NUCLEOTIDE SEQUENCE [LARGE SCALE GENOMIC DNA]</scope>
</reference>
<sequence length="195" mass="20878">MGMGLFPILSEYMSTQGRFDFNFEGKTVLELGAGTGLPGLTAAKLGASLVILTDVEPLLAGLVRNVEENGLQNRVAVSKLVWGSDELPSRIGGLGEVDLVLMSDVFFGASETVALADTLKRVCGKGTRVWAASELRPWTTNECVNELISEGFGVVELSSQLGNGFASAGKDDSFDVFSVFQLVLPNQDKDRLEEE</sequence>
<protein>
    <submittedName>
        <fullName evidence="1">Uncharacterized protein</fullName>
    </submittedName>
</protein>
<dbReference type="SUPFAM" id="SSF53335">
    <property type="entry name" value="S-adenosyl-L-methionine-dependent methyltransferases"/>
    <property type="match status" value="1"/>
</dbReference>
<dbReference type="Pfam" id="PF10294">
    <property type="entry name" value="Methyltransf_16"/>
    <property type="match status" value="1"/>
</dbReference>
<dbReference type="PANTHER" id="PTHR14614:SF123">
    <property type="entry name" value="OS04G0645500 PROTEIN"/>
    <property type="match status" value="1"/>
</dbReference>
<evidence type="ECO:0000313" key="1">
    <source>
        <dbReference type="EMBL" id="CAK9172635.1"/>
    </source>
</evidence>
<dbReference type="PANTHER" id="PTHR14614">
    <property type="entry name" value="HEPATOCELLULAR CARCINOMA-ASSOCIATED ANTIGEN"/>
    <property type="match status" value="1"/>
</dbReference>
<proteinExistence type="predicted"/>
<accession>A0ABC8TT15</accession>
<dbReference type="EMBL" id="CAUOFW020006035">
    <property type="protein sequence ID" value="CAK9172635.1"/>
    <property type="molecule type" value="Genomic_DNA"/>
</dbReference>
<gene>
    <name evidence="1" type="ORF">ILEXP_LOCUS42306</name>
</gene>
<comment type="caution">
    <text evidence="1">The sequence shown here is derived from an EMBL/GenBank/DDBJ whole genome shotgun (WGS) entry which is preliminary data.</text>
</comment>
<dbReference type="InterPro" id="IPR029063">
    <property type="entry name" value="SAM-dependent_MTases_sf"/>
</dbReference>
<dbReference type="Proteomes" id="UP001642360">
    <property type="component" value="Unassembled WGS sequence"/>
</dbReference>
<name>A0ABC8TT15_9AQUA</name>
<dbReference type="CDD" id="cd02440">
    <property type="entry name" value="AdoMet_MTases"/>
    <property type="match status" value="1"/>
</dbReference>
<keyword evidence="2" id="KW-1185">Reference proteome</keyword>
<dbReference type="AlphaFoldDB" id="A0ABC8TT15"/>
<dbReference type="Gene3D" id="3.40.50.150">
    <property type="entry name" value="Vaccinia Virus protein VP39"/>
    <property type="match status" value="1"/>
</dbReference>
<dbReference type="InterPro" id="IPR019410">
    <property type="entry name" value="Methyltransf_16"/>
</dbReference>
<organism evidence="1 2">
    <name type="scientific">Ilex paraguariensis</name>
    <name type="common">yerba mate</name>
    <dbReference type="NCBI Taxonomy" id="185542"/>
    <lineage>
        <taxon>Eukaryota</taxon>
        <taxon>Viridiplantae</taxon>
        <taxon>Streptophyta</taxon>
        <taxon>Embryophyta</taxon>
        <taxon>Tracheophyta</taxon>
        <taxon>Spermatophyta</taxon>
        <taxon>Magnoliopsida</taxon>
        <taxon>eudicotyledons</taxon>
        <taxon>Gunneridae</taxon>
        <taxon>Pentapetalae</taxon>
        <taxon>asterids</taxon>
        <taxon>campanulids</taxon>
        <taxon>Aquifoliales</taxon>
        <taxon>Aquifoliaceae</taxon>
        <taxon>Ilex</taxon>
    </lineage>
</organism>